<keyword evidence="1" id="KW-1133">Transmembrane helix</keyword>
<accession>A4X2H7</accession>
<keyword evidence="3" id="KW-1185">Reference proteome</keyword>
<evidence type="ECO:0000313" key="2">
    <source>
        <dbReference type="EMBL" id="ABP53077.1"/>
    </source>
</evidence>
<dbReference type="Proteomes" id="UP000000235">
    <property type="component" value="Chromosome"/>
</dbReference>
<protein>
    <recommendedName>
        <fullName evidence="4">UnbU</fullName>
    </recommendedName>
</protein>
<dbReference type="HOGENOM" id="CLU_672478_0_0_11"/>
<feature type="transmembrane region" description="Helical" evidence="1">
    <location>
        <begin position="318"/>
        <end position="338"/>
    </location>
</feature>
<feature type="transmembrane region" description="Helical" evidence="1">
    <location>
        <begin position="350"/>
        <end position="368"/>
    </location>
</feature>
<reference evidence="3" key="1">
    <citation type="journal article" date="2007" name="Proc. Natl. Acad. Sci. U.S.A.">
        <title>Genome sequencing reveals complex secondary metabolome in the marine actinomycete Salinispora tropica.</title>
        <authorList>
            <person name="Udwary D.W."/>
            <person name="Zeigler L."/>
            <person name="Asolkar R.N."/>
            <person name="Singan V."/>
            <person name="Lapidus A."/>
            <person name="Fenical W."/>
            <person name="Jensen P.R."/>
            <person name="Moore B.S."/>
        </authorList>
    </citation>
    <scope>NUCLEOTIDE SEQUENCE [LARGE SCALE GENOMIC DNA]</scope>
    <source>
        <strain evidence="3">ATCC BAA-916 / DSM 44818 / CNB-440</strain>
    </source>
</reference>
<dbReference type="eggNOG" id="COG4658">
    <property type="taxonomic scope" value="Bacteria"/>
</dbReference>
<feature type="transmembrane region" description="Helical" evidence="1">
    <location>
        <begin position="374"/>
        <end position="392"/>
    </location>
</feature>
<keyword evidence="1" id="KW-0472">Membrane</keyword>
<feature type="transmembrane region" description="Helical" evidence="1">
    <location>
        <begin position="237"/>
        <end position="256"/>
    </location>
</feature>
<gene>
    <name evidence="2" type="ordered locus">Strop_0597</name>
</gene>
<evidence type="ECO:0008006" key="4">
    <source>
        <dbReference type="Google" id="ProtNLM"/>
    </source>
</evidence>
<dbReference type="EMBL" id="CP000667">
    <property type="protein sequence ID" value="ABP53077.1"/>
    <property type="molecule type" value="Genomic_DNA"/>
</dbReference>
<sequence length="409" mass="44770">MTGRTICDRLIPLCVEPRRIARRKKYAECRAIYNRLFDCRRKAAAPGPIACASLRRSGACARTVREEWRRNDRGTELRRAGQALFSSARMPAERLFHPGPSPDEAGCVVISAAPGELRVKALRRFALSITILTVLGHLFLGFEQAPVTPVLTLLLGYVLDLALETFQARVEGRPVGFLGGFQPLVDYLLPTHIGALACAMLLYGNSSPWPYLFAIATAVASRHILRIRVDGRPRHVLNPSNAGIALTLVLFPWVSIAPPYHFTAGISGALDWLLPLGVLMAGTLLNGRLTGKMPLIVGWLAGFVGQALLRSVLFDHNFVAALLPMTGLAFILFTNYMITDPGTTPRARGNQVWFGLCTAAVYGLLVLAHVSYGLFLALVITCILRAGLLLVGRHRLIRARRIRLRKAAA</sequence>
<organism evidence="2 3">
    <name type="scientific">Salinispora tropica (strain ATCC BAA-916 / DSM 44818 / JCM 13857 / NBRC 105044 / CNB-440)</name>
    <dbReference type="NCBI Taxonomy" id="369723"/>
    <lineage>
        <taxon>Bacteria</taxon>
        <taxon>Bacillati</taxon>
        <taxon>Actinomycetota</taxon>
        <taxon>Actinomycetes</taxon>
        <taxon>Micromonosporales</taxon>
        <taxon>Micromonosporaceae</taxon>
        <taxon>Salinispora</taxon>
    </lineage>
</organism>
<evidence type="ECO:0000313" key="3">
    <source>
        <dbReference type="Proteomes" id="UP000000235"/>
    </source>
</evidence>
<dbReference type="AlphaFoldDB" id="A4X2H7"/>
<name>A4X2H7_SALTO</name>
<keyword evidence="1" id="KW-0812">Transmembrane</keyword>
<proteinExistence type="predicted"/>
<evidence type="ECO:0000256" key="1">
    <source>
        <dbReference type="SAM" id="Phobius"/>
    </source>
</evidence>
<feature type="transmembrane region" description="Helical" evidence="1">
    <location>
        <begin position="293"/>
        <end position="312"/>
    </location>
</feature>
<feature type="transmembrane region" description="Helical" evidence="1">
    <location>
        <begin position="121"/>
        <end position="140"/>
    </location>
</feature>
<dbReference type="STRING" id="369723.Strop_0597"/>
<dbReference type="KEGG" id="stp:Strop_0597"/>